<sequence length="233" mass="25504">MKIEELDFGDTPWGEISLRRRWDRVTERDVHEVKLGDDFLMSSQFTTGERELARIGLSAVAGTSLTVLVGGLGLGYTALAALEDGRVTELTVVEALPAVISWHERDLLPDTVGLAADPRVRLVRDDFFDLVRAGRADRTYDAVLVDIDHAPDWLLRDDHGDLYTVEGFARVAAMLTGDGVFALWSDEPPDPEVVRRMGGAFASADAHVVTFPNPLTGGESANTVYLATRPANR</sequence>
<dbReference type="SUPFAM" id="SSF53335">
    <property type="entry name" value="S-adenosyl-L-methionine-dependent methyltransferases"/>
    <property type="match status" value="1"/>
</dbReference>
<dbReference type="PANTHER" id="PTHR43317">
    <property type="entry name" value="THERMOSPERMINE SYNTHASE ACAULIS5"/>
    <property type="match status" value="1"/>
</dbReference>
<dbReference type="Pfam" id="PF01564">
    <property type="entry name" value="Spermine_synth"/>
    <property type="match status" value="1"/>
</dbReference>
<dbReference type="GO" id="GO:0006596">
    <property type="term" value="P:polyamine biosynthetic process"/>
    <property type="evidence" value="ECO:0007669"/>
    <property type="project" value="UniProtKB-KW"/>
</dbReference>
<evidence type="ECO:0000313" key="2">
    <source>
        <dbReference type="EMBL" id="XBO43848.1"/>
    </source>
</evidence>
<accession>A0AAU7JUF0</accession>
<reference evidence="2" key="1">
    <citation type="submission" date="2024-05" db="EMBL/GenBank/DDBJ databases">
        <authorList>
            <person name="Kim S."/>
            <person name="Heo J."/>
            <person name="Choi H."/>
            <person name="Choi Y."/>
            <person name="Kwon S.-W."/>
            <person name="Kim Y."/>
        </authorList>
    </citation>
    <scope>NUCLEOTIDE SEQUENCE</scope>
    <source>
        <strain evidence="2">KACC 23699</strain>
    </source>
</reference>
<name>A0AAU7JUF0_9MICO</name>
<gene>
    <name evidence="2" type="ORF">ABEG17_00520</name>
</gene>
<dbReference type="EMBL" id="CP157483">
    <property type="protein sequence ID" value="XBO43848.1"/>
    <property type="molecule type" value="Genomic_DNA"/>
</dbReference>
<dbReference type="Gene3D" id="3.40.50.150">
    <property type="entry name" value="Vaccinia Virus protein VP39"/>
    <property type="match status" value="1"/>
</dbReference>
<dbReference type="RefSeq" id="WP_406831292.1">
    <property type="nucleotide sequence ID" value="NZ_CP157483.1"/>
</dbReference>
<dbReference type="PANTHER" id="PTHR43317:SF3">
    <property type="entry name" value="BLR2883 PROTEIN"/>
    <property type="match status" value="1"/>
</dbReference>
<protein>
    <submittedName>
        <fullName evidence="2">Spermidine synthase</fullName>
    </submittedName>
</protein>
<proteinExistence type="predicted"/>
<dbReference type="InterPro" id="IPR029063">
    <property type="entry name" value="SAM-dependent_MTases_sf"/>
</dbReference>
<organism evidence="2">
    <name type="scientific">Pedococcus sp. KACC 23699</name>
    <dbReference type="NCBI Taxonomy" id="3149228"/>
    <lineage>
        <taxon>Bacteria</taxon>
        <taxon>Bacillati</taxon>
        <taxon>Actinomycetota</taxon>
        <taxon>Actinomycetes</taxon>
        <taxon>Micrococcales</taxon>
        <taxon>Intrasporangiaceae</taxon>
        <taxon>Pedococcus</taxon>
    </lineage>
</organism>
<dbReference type="AlphaFoldDB" id="A0AAU7JUF0"/>
<keyword evidence="1" id="KW-0620">Polyamine biosynthesis</keyword>
<evidence type="ECO:0000256" key="1">
    <source>
        <dbReference type="ARBA" id="ARBA00023115"/>
    </source>
</evidence>